<evidence type="ECO:0000313" key="3">
    <source>
        <dbReference type="Proteomes" id="UP001420932"/>
    </source>
</evidence>
<feature type="transmembrane region" description="Helical" evidence="1">
    <location>
        <begin position="20"/>
        <end position="41"/>
    </location>
</feature>
<reference evidence="2 3" key="1">
    <citation type="submission" date="2024-01" db="EMBL/GenBank/DDBJ databases">
        <title>Genome assemblies of Stephania.</title>
        <authorList>
            <person name="Yang L."/>
        </authorList>
    </citation>
    <scope>NUCLEOTIDE SEQUENCE [LARGE SCALE GENOMIC DNA]</scope>
    <source>
        <strain evidence="2">YNDBR</strain>
        <tissue evidence="2">Leaf</tissue>
    </source>
</reference>
<keyword evidence="1" id="KW-1133">Transmembrane helix</keyword>
<accession>A0AAP0P9G2</accession>
<dbReference type="Proteomes" id="UP001420932">
    <property type="component" value="Unassembled WGS sequence"/>
</dbReference>
<keyword evidence="3" id="KW-1185">Reference proteome</keyword>
<gene>
    <name evidence="2" type="ORF">Syun_014339</name>
</gene>
<sequence length="94" mass="10301">MLGFCWVCTNIGLSSDSTSILISVVTTLLMLPCIAIAIRLMDISGRRSRKLRVCPQVITEFFLSGLSKSLRMTDLCLNTMRVSGVVVIDGPFFA</sequence>
<dbReference type="AlphaFoldDB" id="A0AAP0P9G2"/>
<organism evidence="2 3">
    <name type="scientific">Stephania yunnanensis</name>
    <dbReference type="NCBI Taxonomy" id="152371"/>
    <lineage>
        <taxon>Eukaryota</taxon>
        <taxon>Viridiplantae</taxon>
        <taxon>Streptophyta</taxon>
        <taxon>Embryophyta</taxon>
        <taxon>Tracheophyta</taxon>
        <taxon>Spermatophyta</taxon>
        <taxon>Magnoliopsida</taxon>
        <taxon>Ranunculales</taxon>
        <taxon>Menispermaceae</taxon>
        <taxon>Menispermoideae</taxon>
        <taxon>Cissampelideae</taxon>
        <taxon>Stephania</taxon>
    </lineage>
</organism>
<dbReference type="EMBL" id="JBBNAF010000006">
    <property type="protein sequence ID" value="KAK9135009.1"/>
    <property type="molecule type" value="Genomic_DNA"/>
</dbReference>
<evidence type="ECO:0000256" key="1">
    <source>
        <dbReference type="SAM" id="Phobius"/>
    </source>
</evidence>
<keyword evidence="1" id="KW-0472">Membrane</keyword>
<protein>
    <submittedName>
        <fullName evidence="2">Uncharacterized protein</fullName>
    </submittedName>
</protein>
<name>A0AAP0P9G2_9MAGN</name>
<keyword evidence="1" id="KW-0812">Transmembrane</keyword>
<evidence type="ECO:0000313" key="2">
    <source>
        <dbReference type="EMBL" id="KAK9135009.1"/>
    </source>
</evidence>
<proteinExistence type="predicted"/>
<comment type="caution">
    <text evidence="2">The sequence shown here is derived from an EMBL/GenBank/DDBJ whole genome shotgun (WGS) entry which is preliminary data.</text>
</comment>